<dbReference type="EMBL" id="CAJNDS010000778">
    <property type="protein sequence ID" value="CAE7233094.1"/>
    <property type="molecule type" value="Genomic_DNA"/>
</dbReference>
<feature type="compositionally biased region" description="Basic and acidic residues" evidence="4">
    <location>
        <begin position="3292"/>
        <end position="3302"/>
    </location>
</feature>
<dbReference type="InterPro" id="IPR018247">
    <property type="entry name" value="EF_Hand_1_Ca_BS"/>
</dbReference>
<dbReference type="PROSITE" id="PS00018">
    <property type="entry name" value="EF_HAND_1"/>
    <property type="match status" value="2"/>
</dbReference>
<feature type="transmembrane region" description="Helical" evidence="5">
    <location>
        <begin position="172"/>
        <end position="194"/>
    </location>
</feature>
<evidence type="ECO:0000256" key="3">
    <source>
        <dbReference type="ARBA" id="ARBA00023172"/>
    </source>
</evidence>
<dbReference type="SUPFAM" id="SSF47473">
    <property type="entry name" value="EF-hand"/>
    <property type="match status" value="1"/>
</dbReference>
<feature type="region of interest" description="Disordered" evidence="4">
    <location>
        <begin position="3249"/>
        <end position="3302"/>
    </location>
</feature>
<dbReference type="InterPro" id="IPR011992">
    <property type="entry name" value="EF-hand-dom_pair"/>
</dbReference>
<dbReference type="InterPro" id="IPR042081">
    <property type="entry name" value="RNA_2'-PTrans_C"/>
</dbReference>
<feature type="region of interest" description="Disordered" evidence="4">
    <location>
        <begin position="1202"/>
        <end position="1252"/>
    </location>
</feature>
<feature type="compositionally biased region" description="Low complexity" evidence="4">
    <location>
        <begin position="3116"/>
        <end position="3126"/>
    </location>
</feature>
<dbReference type="PANTHER" id="PTHR34605:SF4">
    <property type="entry name" value="DNA ADENINE METHYLTRANSFERASE"/>
    <property type="match status" value="1"/>
</dbReference>
<dbReference type="InterPro" id="IPR011010">
    <property type="entry name" value="DNA_brk_join_enz"/>
</dbReference>
<reference evidence="7" key="1">
    <citation type="submission" date="2021-02" db="EMBL/GenBank/DDBJ databases">
        <authorList>
            <person name="Dougan E. K."/>
            <person name="Rhodes N."/>
            <person name="Thang M."/>
            <person name="Chan C."/>
        </authorList>
    </citation>
    <scope>NUCLEOTIDE SEQUENCE</scope>
</reference>
<evidence type="ECO:0000256" key="4">
    <source>
        <dbReference type="SAM" id="MobiDB-lite"/>
    </source>
</evidence>
<gene>
    <name evidence="7" type="primary">kptA</name>
    <name evidence="7" type="ORF">SNAT2548_LOCUS9701</name>
</gene>
<proteinExistence type="predicted"/>
<evidence type="ECO:0000313" key="7">
    <source>
        <dbReference type="EMBL" id="CAE7233094.1"/>
    </source>
</evidence>
<feature type="region of interest" description="Disordered" evidence="4">
    <location>
        <begin position="3104"/>
        <end position="3149"/>
    </location>
</feature>
<feature type="compositionally biased region" description="Basic and acidic residues" evidence="4">
    <location>
        <begin position="3262"/>
        <end position="3274"/>
    </location>
</feature>
<feature type="region of interest" description="Disordered" evidence="4">
    <location>
        <begin position="396"/>
        <end position="415"/>
    </location>
</feature>
<feature type="region of interest" description="Disordered" evidence="4">
    <location>
        <begin position="3007"/>
        <end position="3047"/>
    </location>
</feature>
<feature type="region of interest" description="Disordered" evidence="4">
    <location>
        <begin position="3168"/>
        <end position="3207"/>
    </location>
</feature>
<keyword evidence="1" id="KW-0106">Calcium</keyword>
<evidence type="ECO:0000256" key="5">
    <source>
        <dbReference type="SAM" id="Phobius"/>
    </source>
</evidence>
<dbReference type="Gene3D" id="1.10.150.130">
    <property type="match status" value="1"/>
</dbReference>
<feature type="compositionally biased region" description="Basic and acidic residues" evidence="4">
    <location>
        <begin position="108"/>
        <end position="126"/>
    </location>
</feature>
<dbReference type="Gene3D" id="3.20.170.30">
    <property type="match status" value="1"/>
</dbReference>
<evidence type="ECO:0000259" key="6">
    <source>
        <dbReference type="PROSITE" id="PS50222"/>
    </source>
</evidence>
<feature type="compositionally biased region" description="Basic and acidic residues" evidence="4">
    <location>
        <begin position="3037"/>
        <end position="3047"/>
    </location>
</feature>
<feature type="compositionally biased region" description="Low complexity" evidence="4">
    <location>
        <begin position="3171"/>
        <end position="3204"/>
    </location>
</feature>
<evidence type="ECO:0000313" key="8">
    <source>
        <dbReference type="Proteomes" id="UP000604046"/>
    </source>
</evidence>
<organism evidence="7 8">
    <name type="scientific">Symbiodinium natans</name>
    <dbReference type="NCBI Taxonomy" id="878477"/>
    <lineage>
        <taxon>Eukaryota</taxon>
        <taxon>Sar</taxon>
        <taxon>Alveolata</taxon>
        <taxon>Dinophyceae</taxon>
        <taxon>Suessiales</taxon>
        <taxon>Symbiodiniaceae</taxon>
        <taxon>Symbiodinium</taxon>
    </lineage>
</organism>
<dbReference type="GO" id="GO:0003677">
    <property type="term" value="F:DNA binding"/>
    <property type="evidence" value="ECO:0007669"/>
    <property type="project" value="UniProtKB-KW"/>
</dbReference>
<feature type="transmembrane region" description="Helical" evidence="5">
    <location>
        <begin position="3668"/>
        <end position="3691"/>
    </location>
</feature>
<dbReference type="SUPFAM" id="SSF47823">
    <property type="entry name" value="lambda integrase-like, N-terminal domain"/>
    <property type="match status" value="1"/>
</dbReference>
<feature type="region of interest" description="Disordered" evidence="4">
    <location>
        <begin position="4502"/>
        <end position="4529"/>
    </location>
</feature>
<dbReference type="CDD" id="cd00051">
    <property type="entry name" value="EFh"/>
    <property type="match status" value="1"/>
</dbReference>
<feature type="compositionally biased region" description="Basic and acidic residues" evidence="4">
    <location>
        <begin position="396"/>
        <end position="409"/>
    </location>
</feature>
<feature type="region of interest" description="Disordered" evidence="4">
    <location>
        <begin position="3702"/>
        <end position="3766"/>
    </location>
</feature>
<feature type="domain" description="EF-hand" evidence="6">
    <location>
        <begin position="4416"/>
        <end position="4444"/>
    </location>
</feature>
<dbReference type="PANTHER" id="PTHR34605">
    <property type="entry name" value="PHAGE_INTEGRASE DOMAIN-CONTAINING PROTEIN"/>
    <property type="match status" value="1"/>
</dbReference>
<keyword evidence="8" id="KW-1185">Reference proteome</keyword>
<feature type="compositionally biased region" description="Basic residues" evidence="4">
    <location>
        <begin position="1216"/>
        <end position="1227"/>
    </location>
</feature>
<feature type="region of interest" description="Disordered" evidence="4">
    <location>
        <begin position="3511"/>
        <end position="3641"/>
    </location>
</feature>
<dbReference type="GO" id="GO:0016740">
    <property type="term" value="F:transferase activity"/>
    <property type="evidence" value="ECO:0007669"/>
    <property type="project" value="InterPro"/>
</dbReference>
<feature type="compositionally biased region" description="Basic and acidic residues" evidence="4">
    <location>
        <begin position="4519"/>
        <end position="4529"/>
    </location>
</feature>
<feature type="region of interest" description="Disordered" evidence="4">
    <location>
        <begin position="3329"/>
        <end position="3381"/>
    </location>
</feature>
<sequence length="4761" mass="523195">MVWVPARAVAGTAFLAATAVERSSSLSGFGFAGIANATAHEGPPLPTPPLVEEDETSYTYTFQGHMADWWGVRGLFSIPGLFPFTPEWFFVLMESQISNQTSSAEATTEGKRGERQQEKKTNTEGDSHRPWLFSAFWKLAKPIVDRLGSLGLLYCGTLCTSIGLAAKWAYWLLVGIVGVFLLQLAVWTYTWVVYPTVVHSRALLRYCRGETPWSEVSRLLGDRPFRPNWRGPATDVAWTANYVQSEVRGRGPNRLPYDLLVSDGTAIARLRHGTIRGRTNRHGFVCAGEEVRSSSHRYFRNLIEAAECKVHLCSQRPCTAMQEHPLHVAASAIVPQSQELDLQDLAGRGPWARCALLTWFFGLLWCRCCRQGTWRVTRSLGRCCGWVLCYRSRRGSLPEDRSSLPRHDESETESEADCETACQADQIAMALPGKDLQPLASEPCRDVARGNPEVLLKADEAVSCQEGLLECNGEGKAFHSCDYHRALYRGSQKGRTCSVEGCLHAPSHSRGGVRLCKLHAAKDEKKPRTGAKRAGQPPALDSSLPQPPDSPYPLLPRTQGFNGEKELEPACPFAPKKTVLLKGILQRIMAQESPVDACRGTFMDCFSRLPNEVEFQEVMGLTKASAEEYLAQVAAGDQPLVVDALQTLVAYPVGDNYSRDEVMAMLRPGTPVSADAIGNEVLPPLPPTPSLLEDLRGNSTPSGSRITGPVRFAPELTGRRVAPPTMTQVPETRPFPMAGDTLPAPSQELPLAQSLMRKKGPSAASPMHLSQVPTPEWFRAGAYTNPVSGHPDDTTRALQAIAKAVGAKDEASAQERGKLSSIGRTEERALFLARGCDSLSVPLGEATVGKELFHALRNTATQDRPLLRSLKFPINITNRFAFGVCSLCIGGKGSLPDYALCVGDFPATSEEDFDFYSTPGDVKLEKKPRSPSTLTLWFRNALRQAWSLACVLGIEHYSSWEKAAGQLLKYGEEQSHMWPMHLVLSVWEELWGRFCEEIRDLERKARREMAEDSPSFERLRFFCTAPGADGNPWLRLPQTFDLDDSLEYFQTDVLPRQRRALDRACWNLALRKQPPLLGGKAGEDTSSAPGIPGAASAPGPKVGASPDPLIGKPLSGKEVQRSMDHRPKCSKTGKYLCWDHISRRGCKAASCPHSHEGGIPAWQSLDWSIKMQLLRRGGHPQQPKPSHAGDVDKQISAIRKEQADKLAASVAEGKARAKNKPKSKSHPSPKVGSHGDDANKEDTRAGWAKPPPELGNFCATDMEAGLDAVMKGQGPDWTADHGPKPLKHVGLQSHTPETMERNRLMQEVEKSELVPQEATLLGTYLRNRLLHAPHRPPQAQDVQQALDDALAKGCPELVVEVEEYLAKVGDSSARRAQLTPTVWSQGQDRPGSATLTWGDHAWEVFDYGDTLQLSAELKLSLQPSSQPHSDWEPRQCLVLHIAAALLWSRSKQLPSWSEVQTLASRMRGEFYVEADKVSEALGELPPWVTRAERDLRVFVHDFVYFGHDKDYRSLAAFPPEELASVAVHVVRLDAWKRPTVEALTGCTADTRRPLVVWLLVYDGHMRLLVPTSRTVPAPARSIGMHGWEVHLEAAAASGAQLVAPAKCPRCEVSELRRTGVANSVLGLYPLAFSDPQRTGEVAWEPDSPNPPHFSRADLEAFFAGQEMPPAGQPLHLLELYAGAARASIAVRDAGGWALSVGLDHGHDLRRARDRALVRYALDILSPLHVLLSFPCRAFCAWARLNATRSVGHSATLIEGRRHLAFAMSVGRAQLQAGRHVTAKNPLTSSAWREPEAISALEGMHRVRVDQCAEGLRGPDGPHLKPVLLRTSSACVAAAFSLRREGDHASQPVAGSALGPSAVYPGMMASLLAAAVLEDGGGKGRGGGRAAFSRCKIGLENRFGPKLEGEFGHQGHAPPSDSPPRDLGSTKVGRSSEPSPYCLQHGPLAPDLDPQVREAAQSYLSCVEGVEFSKEALSKAAATGTQLLKASGGWQEAIRAIKRLTVEKHGDHFESLHAGRLDGLVPQAILQRAKDVALWGVDACVNLQQSKRVKCAPHPSLKAHLDEAAQQLWKDATKGRVLICDDEEGSCLLEGVVSVPMARVPKMLPDRTVSESGRVVWDATPVNQFCGKEDYPPALQPRHNEVARAILWWKLRLPGVPILLSKKDVSDAFKWVPVRLEDSKFFASDLPGSYTERSCDTTLVYGFMTFGWRGAPGEYMGFAWVLKLAHGAHGPSDTHWELPSVAFHSFVLMDDTVLIEPDIGLRPWVSVETSEHVTRQGGALETRKLIWGLIYDTETCTRSLPAAKIEKAFYLLHLPEFDTGNTQVPLKLMQELRGNQQYWLAVFPGLAPYLGATNDLLGPPDEKGMAVPRGDNLEAVWAGFWEAIELQRLLIDNQGVWETRFTHSLVGSLSLSEYLTFPGLQDSVVWASGDATTEAIGAVDWTSRTAVVESVRDLWNPLKAFLDESSGRPEGRFAAGEEEEEEVIISIAELLAVLGLVAARWKAWKGKIVIYAGDNQNVISWLASRSARPPAARYLLQVLAAAESTGHFRLYAEYIRTYHNTVADDLTRRDPQEVLSEHHLTAAPMAGQLQELLNRGWVRRALLWSTMEDSDKGAALQLCLQRRPPGPRDYHLDQPLGLRVFELASGPPVYLREATKAGGEGHHAQLLDPSWSGPTAPNESTQDCDVICGTLGKGKGSIQDFAARVQDSKAPPEAWLKGELKLDRLLGGRTELLPKLPPEELASHLLFSTPPLLAAAAVAWLNQEEAEQTCTPLTREGPEDRFDPGDAARCRSGVCNLPWEEHTKQALMSWLEQRGYGGPEQLISEEGWLPVNALLDLLAKEPAGSQVDLGLPFLQELEAANSKKRFILRQDEATGTWHAAAWSGHTLPGVVGPGVPQEPPETLLHGTYKARVPSIQLSGLLPLRRAIHFQDPKSTSGRWRSDLEVACIVNTAKAIQEGCTFRLTGNSIWLTNQAVPPSCIEAYAPWTLNSKGRSGWAASAEIVSDKAPQFRGQGPSSQPSTGEAEGRFAPGPRKGKEEATEPAKLDLARYRGGGAQPLWGPHPDRDQKGILEDVVEVACAIGAAAPPEGVEVDLQTLELQALPAQPEEEELDWGGSSSSSSSTEEGRAEGRPVSKAARGAREDPMEVEKLTEGVAAFHVSSGNALQTAASAPEELAPEPSAASSSTVKLEQGAPGAAEQAGTDSGLKLQAWADTWSRDGKCLLCNAYLTDAHLMTENHCKRMRRHVADNPGLAPGSRGKKAEAARRQEEGKTGPSSGAEWKPTLSPLPRRPDPTEEEARALVAAQVTSSNLAQDLAALMRIEAAITRPPSEDPPEEVKGEEPGSLSVEGVRDVKEEKPEGRFGPGEESSGSTRRLVSKSGVKINAPKVGLLKAIASADTKSWEGLQRALESSPGTGTVKSQLVQDLERIAGQRKSASQAVTAEVFKQAQRVKELEERDTEYLKALDEQGDQMRRLEQANPVKPSLTAKPLRSARLDAAIAAGTPIWVARKQEKSRRRAQLHRAEQTAALAGERIANEPEPGEPTPEALDERMQESARESLRDFQRQLEKSDPKPPAKRAPDSQRRKKIKKQRRRERDYRRKNDDADRDSNHAIAHVAEQGPSEGQCRLPPEDRFGPGDSTELALTSFPFLAKEPKLPMRDFSWEIGFLEGLLLGGILVLVGVLCCAPLRRGVGARNRVRHQGTQTLASPGEGPEPMDTVRPPGFKAPPEDFGTPWLAVKNPTRQRRELSRTPLDQHGPKSQAAPAVLFRPREGPTVVCVTPKGSTYHSQTCPRILSHERKTMQPCAVCRPDQVMPDPYSDDAQAPFLGRAKVSIWLQDPHFHSPSCALVRPVYRLAQPCRDCGPERDFRYYPQLPRRNDDAQRDNNHAIAHVGLPEIGMGLILSLCLACMIFQACAQSLMLPAEDPEERFVPGGLNRRVGEIGAKRVTFSDLETKQAVFSDALEGPATAKRLGSGKPAQLRLALRSRSDFETEALRVSLDRLAETTRKAYIGQLRWWQIFCARRKVSWLLTGANPQEEEDAIIDFILHSAVNGGRAPGTVKTRLAALKSAHVSIGLRDPLEGKPRIQLALAGLKKRYQFPKRRAPVTPQLLQWIRDEMERAILLDRQVLWLALCLGYFFLLRASEFLPVGYLPSSRHLRGCDVLLKLQGKVCNLSQIRNADEVVVHIRGSKTDKYNRGSVRNHFKGSGVLCPVLAAQEYFLTFPDRFLGGGEDERPIMRYSNGAEVARETLQDLIKRAALHFGQTDQIGAHSLRFGGASALWSAYHNADQLKRYGRWTSDVFHEYIWDARSAAKGVAEAMVAEQVLRFTNSAANFQARELSILLRSLQRTEMPKRAPWWLDVRACRRRSQLPWQQLPLAKVFAETDGLDDLAVRAFLSRLSWVLASMRLTPADAFMKLDSDRSGSIDQRELTKGLEWLGLRKAVANNTSWVEHISKIFKVMDADGDGLISLNDFKGALELDELDWESVPAASVMRQGGMDLPLSSRPPMPTVVKPPGKEPAKLSEGDTRWLPSGRFRFKWQPHGDFAEVWNTQGTLAERKLSIWKPLKLRTKNPDIRGPQVKQRICLGDMAVAGVRKPAHVTLLEVFDQEESGWFHSGDYSGLEAFLEAVLPHPVRFRKAWSQVAGESQLHLWRPIPPSTDFVAVGLVATEVDAEPEVTRVHCIPRDWVRKAPAEELWTDAGTGGQAAKLYVSSCTEAKLGSVFEVAAGSSAHEAPQMLGMREFAHQVFVELPKSLRP</sequence>
<dbReference type="Gene3D" id="1.10.238.10">
    <property type="entry name" value="EF-hand"/>
    <property type="match status" value="1"/>
</dbReference>
<dbReference type="GO" id="GO:0005509">
    <property type="term" value="F:calcium ion binding"/>
    <property type="evidence" value="ECO:0007669"/>
    <property type="project" value="InterPro"/>
</dbReference>
<feature type="compositionally biased region" description="Basic and acidic residues" evidence="4">
    <location>
        <begin position="3551"/>
        <end position="3586"/>
    </location>
</feature>
<feature type="compositionally biased region" description="Basic residues" evidence="4">
    <location>
        <begin position="3587"/>
        <end position="3596"/>
    </location>
</feature>
<dbReference type="GO" id="GO:0015074">
    <property type="term" value="P:DNA integration"/>
    <property type="evidence" value="ECO:0007669"/>
    <property type="project" value="InterPro"/>
</dbReference>
<dbReference type="SUPFAM" id="SSF56349">
    <property type="entry name" value="DNA breaking-rejoining enzymes"/>
    <property type="match status" value="1"/>
</dbReference>
<keyword evidence="3" id="KW-0233">DNA recombination</keyword>
<dbReference type="SMART" id="SM00054">
    <property type="entry name" value="EFh"/>
    <property type="match status" value="2"/>
</dbReference>
<keyword evidence="2" id="KW-0238">DNA-binding</keyword>
<dbReference type="InterPro" id="IPR010998">
    <property type="entry name" value="Integrase_recombinase_N"/>
</dbReference>
<feature type="compositionally biased region" description="Pro residues" evidence="4">
    <location>
        <begin position="545"/>
        <end position="554"/>
    </location>
</feature>
<dbReference type="InterPro" id="IPR002745">
    <property type="entry name" value="Ptrans_KptA/Tpt1"/>
</dbReference>
<dbReference type="Proteomes" id="UP000604046">
    <property type="component" value="Unassembled WGS sequence"/>
</dbReference>
<comment type="caution">
    <text evidence="7">The sequence shown here is derived from an EMBL/GenBank/DDBJ whole genome shotgun (WGS) entry which is preliminary data.</text>
</comment>
<dbReference type="Pfam" id="PF01885">
    <property type="entry name" value="PTS_2-RNA"/>
    <property type="match status" value="1"/>
</dbReference>
<feature type="transmembrane region" description="Helical" evidence="5">
    <location>
        <begin position="147"/>
        <end position="165"/>
    </location>
</feature>
<evidence type="ECO:0000256" key="1">
    <source>
        <dbReference type="ARBA" id="ARBA00022837"/>
    </source>
</evidence>
<dbReference type="SUPFAM" id="SSF56399">
    <property type="entry name" value="ADP-ribosylation"/>
    <property type="match status" value="1"/>
</dbReference>
<keyword evidence="5" id="KW-0472">Membrane</keyword>
<feature type="compositionally biased region" description="Basic and acidic residues" evidence="4">
    <location>
        <begin position="3597"/>
        <end position="3613"/>
    </location>
</feature>
<feature type="region of interest" description="Disordered" evidence="4">
    <location>
        <begin position="101"/>
        <end position="126"/>
    </location>
</feature>
<feature type="compositionally biased region" description="Basic and acidic residues" evidence="4">
    <location>
        <begin position="1233"/>
        <end position="1244"/>
    </location>
</feature>
<feature type="region of interest" description="Disordered" evidence="4">
    <location>
        <begin position="1077"/>
        <end position="1105"/>
    </location>
</feature>
<keyword evidence="5" id="KW-1133">Transmembrane helix</keyword>
<dbReference type="PROSITE" id="PS50222">
    <property type="entry name" value="EF_HAND_2"/>
    <property type="match status" value="2"/>
</dbReference>
<feature type="domain" description="EF-hand" evidence="6">
    <location>
        <begin position="4452"/>
        <end position="4487"/>
    </location>
</feature>
<name>A0A812KZ92_9DINO</name>
<dbReference type="GO" id="GO:0006310">
    <property type="term" value="P:DNA recombination"/>
    <property type="evidence" value="ECO:0007669"/>
    <property type="project" value="UniProtKB-KW"/>
</dbReference>
<accession>A0A812KZ92</accession>
<dbReference type="InterPro" id="IPR013762">
    <property type="entry name" value="Integrase-like_cat_sf"/>
</dbReference>
<dbReference type="InterPro" id="IPR052925">
    <property type="entry name" value="Phage_Integrase-like_Recomb"/>
</dbReference>
<dbReference type="Gene3D" id="1.10.443.10">
    <property type="entry name" value="Intergrase catalytic core"/>
    <property type="match status" value="1"/>
</dbReference>
<keyword evidence="5" id="KW-0812">Transmembrane</keyword>
<dbReference type="OrthoDB" id="428488at2759"/>
<feature type="region of interest" description="Disordered" evidence="4">
    <location>
        <begin position="523"/>
        <end position="559"/>
    </location>
</feature>
<dbReference type="InterPro" id="IPR002048">
    <property type="entry name" value="EF_hand_dom"/>
</dbReference>
<evidence type="ECO:0000256" key="2">
    <source>
        <dbReference type="ARBA" id="ARBA00023125"/>
    </source>
</evidence>
<feature type="compositionally biased region" description="Low complexity" evidence="4">
    <location>
        <begin position="1086"/>
        <end position="1100"/>
    </location>
</feature>
<dbReference type="Pfam" id="PF13499">
    <property type="entry name" value="EF-hand_7"/>
    <property type="match status" value="1"/>
</dbReference>
<feature type="compositionally biased region" description="Basic and acidic residues" evidence="4">
    <location>
        <begin position="3352"/>
        <end position="3363"/>
    </location>
</feature>
<protein>
    <submittedName>
        <fullName evidence="7">KptA protein</fullName>
    </submittedName>
</protein>
<feature type="region of interest" description="Disordered" evidence="4">
    <location>
        <begin position="1905"/>
        <end position="1948"/>
    </location>
</feature>